<dbReference type="InterPro" id="IPR057207">
    <property type="entry name" value="FBXL15_LRR"/>
</dbReference>
<feature type="domain" description="F-box/LRR-repeat protein 15-like leucin rich repeat" evidence="1">
    <location>
        <begin position="530"/>
        <end position="613"/>
    </location>
</feature>
<evidence type="ECO:0000259" key="1">
    <source>
        <dbReference type="Pfam" id="PF25372"/>
    </source>
</evidence>
<evidence type="ECO:0000313" key="2">
    <source>
        <dbReference type="EMBL" id="KHN19134.1"/>
    </source>
</evidence>
<dbReference type="EMBL" id="KN659360">
    <property type="protein sequence ID" value="KHN19134.1"/>
    <property type="molecule type" value="Genomic_DNA"/>
</dbReference>
<reference evidence="3 5" key="2">
    <citation type="submission" date="2018-09" db="EMBL/GenBank/DDBJ databases">
        <title>A high-quality reference genome of wild soybean provides a powerful tool to mine soybean genomes.</title>
        <authorList>
            <person name="Xie M."/>
            <person name="Chung C.Y.L."/>
            <person name="Li M.-W."/>
            <person name="Wong F.-L."/>
            <person name="Chan T.-F."/>
            <person name="Lam H.-M."/>
        </authorList>
    </citation>
    <scope>NUCLEOTIDE SEQUENCE [LARGE SCALE GENOMIC DNA]</scope>
    <source>
        <strain evidence="5">cv. W05</strain>
        <tissue evidence="3">Hypocotyl of etiolated seedlings</tissue>
    </source>
</reference>
<keyword evidence="5" id="KW-1185">Reference proteome</keyword>
<dbReference type="Gene3D" id="3.80.10.10">
    <property type="entry name" value="Ribonuclease Inhibitor"/>
    <property type="match status" value="4"/>
</dbReference>
<dbReference type="EMBL" id="QZWG01000014">
    <property type="protein sequence ID" value="RZB69902.1"/>
    <property type="molecule type" value="Genomic_DNA"/>
</dbReference>
<dbReference type="SUPFAM" id="SSF52047">
    <property type="entry name" value="RNI-like"/>
    <property type="match status" value="3"/>
</dbReference>
<sequence>MENQQPANKTTNLLNHLVKELLYAILDHLDEDPFARKSLSQSCKSFHALEATHRTNLKPRRLEFLPRTLHRYRSISHLDLTLCPCVDDNTLKSLSLAWNSSLRSIDLSKSRLFSHVGLSALAMNCTCLVEADLSNRPDLTDVAAKAIAEAVNLERLCLGRCKGITDLGIGCIAVRCSKLRHVGLRWCIRVTDFGAGLIAIKCKEIRSLDLSYLPITEKCLNHILQLEHLEDLILEHCLGIEDHGLATLQASCKSMKMLNLSKCQNIGHIGIASLTSGSQNLEKLILSSSVIVTTDLAKCLQSFSRLQSVKLDSCLGTKSGLKAIGNLGASLKELNLSKCVGVTDENLPFLVQPHKDLEKLDITCCHTITHASISSLTNSCLRLTSLRMESCSLVSREGFLFIGRCQLLEELDVTDTEIDDQGLQSISRCTKLSSLKLGICSMITDNGLKHIASSCSKLKQLDLYRSSRITDEGIVAIALGCPSLEVVNIAYNSNTTDTSLEFLSECQKLRTLEIRGCPRISPKGLSNIVARCRYLEMLDIKKCHKINDTGMIQLAQHSQNLKHIKLSYCSVTDVGLIALASISCLQHISIFHVEGLTSNGLAAFLLACQTLTKVKLHACFESLIPQQILKYMEARGCALVWRDKTFEASGYVLLDISDLYFKLVMQELNHG</sequence>
<dbReference type="SMART" id="SM00367">
    <property type="entry name" value="LRR_CC"/>
    <property type="match status" value="15"/>
</dbReference>
<organism evidence="2">
    <name type="scientific">Glycine soja</name>
    <name type="common">Wild soybean</name>
    <dbReference type="NCBI Taxonomy" id="3848"/>
    <lineage>
        <taxon>Eukaryota</taxon>
        <taxon>Viridiplantae</taxon>
        <taxon>Streptophyta</taxon>
        <taxon>Embryophyta</taxon>
        <taxon>Tracheophyta</taxon>
        <taxon>Spermatophyta</taxon>
        <taxon>Magnoliopsida</taxon>
        <taxon>eudicotyledons</taxon>
        <taxon>Gunneridae</taxon>
        <taxon>Pentapetalae</taxon>
        <taxon>rosids</taxon>
        <taxon>fabids</taxon>
        <taxon>Fabales</taxon>
        <taxon>Fabaceae</taxon>
        <taxon>Papilionoideae</taxon>
        <taxon>50 kb inversion clade</taxon>
        <taxon>NPAAA clade</taxon>
        <taxon>indigoferoid/millettioid clade</taxon>
        <taxon>Phaseoleae</taxon>
        <taxon>Glycine</taxon>
        <taxon>Glycine subgen. Soja</taxon>
    </lineage>
</organism>
<evidence type="ECO:0000313" key="5">
    <source>
        <dbReference type="Proteomes" id="UP000289340"/>
    </source>
</evidence>
<proteinExistence type="predicted"/>
<dbReference type="Pfam" id="PF25372">
    <property type="entry name" value="DUF7885"/>
    <property type="match status" value="2"/>
</dbReference>
<dbReference type="FunFam" id="3.80.10.10:FF:000967">
    <property type="entry name" value="F-box/LRR-repeat protein 3 isoform A"/>
    <property type="match status" value="1"/>
</dbReference>
<dbReference type="Proteomes" id="UP000289340">
    <property type="component" value="Chromosome 14"/>
</dbReference>
<dbReference type="FunFam" id="3.80.10.10:FF:000276">
    <property type="entry name" value="F-box/LRR-repeat protein 3"/>
    <property type="match status" value="1"/>
</dbReference>
<dbReference type="AlphaFoldDB" id="A0A0B2QG24"/>
<reference evidence="2" key="1">
    <citation type="submission" date="2014-07" db="EMBL/GenBank/DDBJ databases">
        <title>Identification of a novel salt tolerance gene in wild soybean by whole-genome sequencing.</title>
        <authorList>
            <person name="Lam H.-M."/>
            <person name="Qi X."/>
            <person name="Li M.-W."/>
            <person name="Liu X."/>
            <person name="Xie M."/>
            <person name="Ni M."/>
            <person name="Xu X."/>
        </authorList>
    </citation>
    <scope>NUCLEOTIDE SEQUENCE [LARGE SCALE GENOMIC DNA]</scope>
    <source>
        <tissue evidence="2">Root</tissue>
    </source>
</reference>
<accession>A0A0B2QG24</accession>
<dbReference type="InterPro" id="IPR032675">
    <property type="entry name" value="LRR_dom_sf"/>
</dbReference>
<evidence type="ECO:0000313" key="4">
    <source>
        <dbReference type="EMBL" id="RZB69903.1"/>
    </source>
</evidence>
<dbReference type="PANTHER" id="PTHR13318">
    <property type="entry name" value="PARTNER OF PAIRED, ISOFORM B-RELATED"/>
    <property type="match status" value="1"/>
</dbReference>
<protein>
    <submittedName>
        <fullName evidence="2 3">F-box/LRR-repeat protein 3</fullName>
    </submittedName>
    <submittedName>
        <fullName evidence="4">F-box/LRR-repeat protein 3 isoform B</fullName>
    </submittedName>
</protein>
<dbReference type="InterPro" id="IPR006553">
    <property type="entry name" value="Leu-rich_rpt_Cys-con_subtyp"/>
</dbReference>
<feature type="domain" description="F-box/LRR-repeat protein 15-like leucin rich repeat" evidence="1">
    <location>
        <begin position="331"/>
        <end position="521"/>
    </location>
</feature>
<dbReference type="EMBL" id="QZWG01000014">
    <property type="protein sequence ID" value="RZB69903.1"/>
    <property type="molecule type" value="Genomic_DNA"/>
</dbReference>
<evidence type="ECO:0000313" key="3">
    <source>
        <dbReference type="EMBL" id="RZB69902.1"/>
    </source>
</evidence>
<dbReference type="GO" id="GO:0031146">
    <property type="term" value="P:SCF-dependent proteasomal ubiquitin-dependent protein catabolic process"/>
    <property type="evidence" value="ECO:0007669"/>
    <property type="project" value="TreeGrafter"/>
</dbReference>
<gene>
    <name evidence="3" type="ORF">D0Y65_039293</name>
    <name evidence="2" type="ORF">glysoja_045785</name>
</gene>
<dbReference type="Proteomes" id="UP000053555">
    <property type="component" value="Unassembled WGS sequence"/>
</dbReference>
<dbReference type="GO" id="GO:0019005">
    <property type="term" value="C:SCF ubiquitin ligase complex"/>
    <property type="evidence" value="ECO:0007669"/>
    <property type="project" value="TreeGrafter"/>
</dbReference>
<name>A0A0B2QG24_GLYSO</name>
<dbReference type="FunFam" id="3.80.10.10:FF:001172">
    <property type="entry name" value="Os11g0108932 protein"/>
    <property type="match status" value="1"/>
</dbReference>